<keyword evidence="2 4" id="KW-0472">Membrane</keyword>
<dbReference type="InterPro" id="IPR036737">
    <property type="entry name" value="OmpA-like_sf"/>
</dbReference>
<dbReference type="eggNOG" id="COG2885">
    <property type="taxonomic scope" value="Bacteria"/>
</dbReference>
<reference evidence="7" key="1">
    <citation type="journal article" date="2011" name="J. Bacteriol.">
        <title>Genome sequences of eight morphologically diverse alphaproteobacteria.</title>
        <authorList>
            <consortium name="US DOE Joint Genome Institute"/>
            <person name="Brown P.J."/>
            <person name="Kysela D.T."/>
            <person name="Buechlein A."/>
            <person name="Hemmerich C."/>
            <person name="Brun Y.V."/>
        </authorList>
    </citation>
    <scope>NUCLEOTIDE SEQUENCE [LARGE SCALE GENOMIC DNA]</scope>
    <source>
        <strain evidence="7">ATCC 51888 / DSM 1869 / NCIB 11706 / TK 0415</strain>
    </source>
</reference>
<dbReference type="GO" id="GO:0009279">
    <property type="term" value="C:cell outer membrane"/>
    <property type="evidence" value="ECO:0007669"/>
    <property type="project" value="UniProtKB-SubCell"/>
</dbReference>
<dbReference type="PRINTS" id="PR01023">
    <property type="entry name" value="NAFLGMOTY"/>
</dbReference>
<gene>
    <name evidence="6" type="ordered locus">Hden_2257</name>
</gene>
<dbReference type="EMBL" id="CP002083">
    <property type="protein sequence ID" value="ADJ24055.1"/>
    <property type="molecule type" value="Genomic_DNA"/>
</dbReference>
<evidence type="ECO:0000313" key="7">
    <source>
        <dbReference type="Proteomes" id="UP000002033"/>
    </source>
</evidence>
<sequence>MRCNPLYWLLGIVPIAALSWVAVQVQHEDIESDLARRTSEALKRANLTWATPHVSGRDIVLTGKAPEERGPMLAEGHARNVWGVRVAYNRSGLIEHVANYHWSVASDGAGRLRLAGDVPSEQARRSLLDTAKAAFPSAAVSDGMRLARGSVDPDAWLAGAQFSLKTLAGLKRGEAELAELDLSMRGEAATSDAYRRAKTALAKQRPPRVALADEKISLPMARPYTWNARKGGDGFLIEGYAPGDDVRGRLVARAKTLFGKMSFTDRTDIADGAPDGWEKAVVIALEQLAQLKSGDVAFSGRDLTFSGEAADEQVAAAVSRSLKLDVPQNFKIVDRIRYPKPDLFPAGSGYVMGIVNNGAAIDVIGMTPSQAARAALVDAVKARFPGRAVNDKTQVAPGAPEGWQQCVVAGLASLSRLTKGKSLLSDRKLELTGETDDYATSQSVAGDVKAAAGQTCETTVNVAFVGKMKTDLAWKATRAPNGMITLEGDVPDDPARVRVIETAQRIYPGESITDQMKIVGAPPEPWQSATRVALEQLARLRRGDVEMSGKEVMIQGAAESERVADEIRSVLSTDLPPGFKVRDAITVMTGEEKAADSCQTLMRQTSAKGTINFERAKADLTSDSTQTLRDLVEVANECPSFSIEIEGHTDAEGTDERNQRLSDRRARAVADFLTQNGVSARRLSTIGYGATRPVADNATETGRAKNRRIEFNVKVN</sequence>
<proteinExistence type="predicted"/>
<dbReference type="AlphaFoldDB" id="D8JR70"/>
<protein>
    <submittedName>
        <fullName evidence="6">OmpA/MotB domain protein</fullName>
    </submittedName>
</protein>
<feature type="domain" description="OmpA-like" evidence="5">
    <location>
        <begin position="600"/>
        <end position="716"/>
    </location>
</feature>
<dbReference type="PANTHER" id="PTHR30329:SF21">
    <property type="entry name" value="LIPOPROTEIN YIAD-RELATED"/>
    <property type="match status" value="1"/>
</dbReference>
<accession>D8JR70</accession>
<keyword evidence="7" id="KW-1185">Reference proteome</keyword>
<dbReference type="Gene3D" id="3.40.1520.20">
    <property type="match status" value="4"/>
</dbReference>
<dbReference type="PRINTS" id="PR01021">
    <property type="entry name" value="OMPADOMAIN"/>
</dbReference>
<evidence type="ECO:0000256" key="3">
    <source>
        <dbReference type="ARBA" id="ARBA00023237"/>
    </source>
</evidence>
<evidence type="ECO:0000259" key="5">
    <source>
        <dbReference type="PROSITE" id="PS51123"/>
    </source>
</evidence>
<dbReference type="InterPro" id="IPR006664">
    <property type="entry name" value="OMP_bac"/>
</dbReference>
<dbReference type="STRING" id="582899.Hden_2257"/>
<dbReference type="KEGG" id="hdn:Hden_2257"/>
<evidence type="ECO:0000256" key="4">
    <source>
        <dbReference type="PROSITE-ProRule" id="PRU00473"/>
    </source>
</evidence>
<dbReference type="HOGENOM" id="CLU_024178_0_0_5"/>
<name>D8JR70_HYPDA</name>
<dbReference type="RefSeq" id="WP_013216214.1">
    <property type="nucleotide sequence ID" value="NC_014313.1"/>
</dbReference>
<dbReference type="Proteomes" id="UP000002033">
    <property type="component" value="Chromosome"/>
</dbReference>
<dbReference type="SUPFAM" id="SSF103088">
    <property type="entry name" value="OmpA-like"/>
    <property type="match status" value="1"/>
</dbReference>
<dbReference type="OrthoDB" id="5525824at2"/>
<organism evidence="6 7">
    <name type="scientific">Hyphomicrobium denitrificans (strain ATCC 51888 / DSM 1869 / NCIMB 11706 / TK 0415)</name>
    <dbReference type="NCBI Taxonomy" id="582899"/>
    <lineage>
        <taxon>Bacteria</taxon>
        <taxon>Pseudomonadati</taxon>
        <taxon>Pseudomonadota</taxon>
        <taxon>Alphaproteobacteria</taxon>
        <taxon>Hyphomicrobiales</taxon>
        <taxon>Hyphomicrobiaceae</taxon>
        <taxon>Hyphomicrobium</taxon>
    </lineage>
</organism>
<evidence type="ECO:0000313" key="6">
    <source>
        <dbReference type="EMBL" id="ADJ24055.1"/>
    </source>
</evidence>
<evidence type="ECO:0000256" key="1">
    <source>
        <dbReference type="ARBA" id="ARBA00004442"/>
    </source>
</evidence>
<dbReference type="PROSITE" id="PS51123">
    <property type="entry name" value="OMPA_2"/>
    <property type="match status" value="1"/>
</dbReference>
<dbReference type="CDD" id="cd07185">
    <property type="entry name" value="OmpA_C-like"/>
    <property type="match status" value="1"/>
</dbReference>
<dbReference type="Gene3D" id="3.30.1330.60">
    <property type="entry name" value="OmpA-like domain"/>
    <property type="match status" value="1"/>
</dbReference>
<dbReference type="Pfam" id="PF00691">
    <property type="entry name" value="OmpA"/>
    <property type="match status" value="1"/>
</dbReference>
<dbReference type="PANTHER" id="PTHR30329">
    <property type="entry name" value="STATOR ELEMENT OF FLAGELLAR MOTOR COMPLEX"/>
    <property type="match status" value="1"/>
</dbReference>
<dbReference type="InterPro" id="IPR050330">
    <property type="entry name" value="Bact_OuterMem_StrucFunc"/>
</dbReference>
<dbReference type="InterPro" id="IPR006665">
    <property type="entry name" value="OmpA-like"/>
</dbReference>
<comment type="subcellular location">
    <subcellularLocation>
        <location evidence="1">Cell outer membrane</location>
    </subcellularLocation>
</comment>
<keyword evidence="3" id="KW-0998">Cell outer membrane</keyword>
<evidence type="ECO:0000256" key="2">
    <source>
        <dbReference type="ARBA" id="ARBA00023136"/>
    </source>
</evidence>